<protein>
    <submittedName>
        <fullName evidence="1">Uncharacterized protein</fullName>
    </submittedName>
</protein>
<evidence type="ECO:0000313" key="2">
    <source>
        <dbReference type="Proteomes" id="UP000177006"/>
    </source>
</evidence>
<dbReference type="AlphaFoldDB" id="A0A1F5E5A9"/>
<gene>
    <name evidence="1" type="ORF">A2160_05925</name>
</gene>
<organism evidence="1 2">
    <name type="scientific">Candidatus Beckwithbacteria bacterium RBG_13_42_9</name>
    <dbReference type="NCBI Taxonomy" id="1797457"/>
    <lineage>
        <taxon>Bacteria</taxon>
        <taxon>Candidatus Beckwithiibacteriota</taxon>
    </lineage>
</organism>
<evidence type="ECO:0000313" key="1">
    <source>
        <dbReference type="EMBL" id="OGD62555.1"/>
    </source>
</evidence>
<dbReference type="Proteomes" id="UP000177006">
    <property type="component" value="Unassembled WGS sequence"/>
</dbReference>
<proteinExistence type="predicted"/>
<reference evidence="1 2" key="1">
    <citation type="journal article" date="2016" name="Nat. Commun.">
        <title>Thousands of microbial genomes shed light on interconnected biogeochemical processes in an aquifer system.</title>
        <authorList>
            <person name="Anantharaman K."/>
            <person name="Brown C.T."/>
            <person name="Hug L.A."/>
            <person name="Sharon I."/>
            <person name="Castelle C.J."/>
            <person name="Probst A.J."/>
            <person name="Thomas B.C."/>
            <person name="Singh A."/>
            <person name="Wilkins M.J."/>
            <person name="Karaoz U."/>
            <person name="Brodie E.L."/>
            <person name="Williams K.H."/>
            <person name="Hubbard S.S."/>
            <person name="Banfield J.F."/>
        </authorList>
    </citation>
    <scope>NUCLEOTIDE SEQUENCE [LARGE SCALE GENOMIC DNA]</scope>
</reference>
<name>A0A1F5E5A9_9BACT</name>
<comment type="caution">
    <text evidence="1">The sequence shown here is derived from an EMBL/GenBank/DDBJ whole genome shotgun (WGS) entry which is preliminary data.</text>
</comment>
<accession>A0A1F5E5A9</accession>
<dbReference type="EMBL" id="MEZK01000020">
    <property type="protein sequence ID" value="OGD62555.1"/>
    <property type="molecule type" value="Genomic_DNA"/>
</dbReference>
<sequence>MSDLINHSKCSKNCQIVRRDGKNKKSFLSSLSYLNPLGYLKEKLISHISTQEGFTRASYAQAKLSDVDSYIAKAYPAL</sequence>